<dbReference type="Proteomes" id="UP001071230">
    <property type="component" value="Unassembled WGS sequence"/>
</dbReference>
<reference evidence="10" key="1">
    <citation type="submission" date="2014-11" db="EMBL/GenBank/DDBJ databases">
        <authorList>
            <person name="Hornung B.V."/>
        </authorList>
    </citation>
    <scope>NUCLEOTIDE SEQUENCE</scope>
    <source>
        <strain evidence="10">INE</strain>
    </source>
</reference>
<feature type="signal peptide" evidence="7">
    <location>
        <begin position="1"/>
        <end position="21"/>
    </location>
</feature>
<evidence type="ECO:0000313" key="10">
    <source>
        <dbReference type="EMBL" id="CEJ06142.1"/>
    </source>
</evidence>
<dbReference type="RefSeq" id="WP_240985011.1">
    <property type="nucleotide sequence ID" value="NZ_CDGJ01000016.1"/>
</dbReference>
<dbReference type="PANTHER" id="PTHR34296:SF2">
    <property type="entry name" value="ABC TRANSPORTER GUANOSINE-BINDING PROTEIN NUPN"/>
    <property type="match status" value="1"/>
</dbReference>
<dbReference type="AlphaFoldDB" id="A0A8S0XX55"/>
<protein>
    <submittedName>
        <fullName evidence="9">Basic membrane protein</fullName>
    </submittedName>
    <submittedName>
        <fullName evidence="10">CD4+ T-cell-stimulating antigen</fullName>
    </submittedName>
</protein>
<keyword evidence="6" id="KW-0449">Lipoprotein</keyword>
<dbReference type="SUPFAM" id="SSF53822">
    <property type="entry name" value="Periplasmic binding protein-like I"/>
    <property type="match status" value="1"/>
</dbReference>
<name>A0A8S0XX55_9FIRM</name>
<keyword evidence="4 7" id="KW-0732">Signal</keyword>
<evidence type="ECO:0000259" key="8">
    <source>
        <dbReference type="Pfam" id="PF02608"/>
    </source>
</evidence>
<dbReference type="PROSITE" id="PS51257">
    <property type="entry name" value="PROKAR_LIPOPROTEIN"/>
    <property type="match status" value="1"/>
</dbReference>
<feature type="chain" id="PRO_5039637315" evidence="7">
    <location>
        <begin position="22"/>
        <end position="355"/>
    </location>
</feature>
<evidence type="ECO:0000256" key="2">
    <source>
        <dbReference type="ARBA" id="ARBA00008610"/>
    </source>
</evidence>
<evidence type="ECO:0000256" key="3">
    <source>
        <dbReference type="ARBA" id="ARBA00022475"/>
    </source>
</evidence>
<comment type="similarity">
    <text evidence="2">Belongs to the BMP lipoprotein family.</text>
</comment>
<evidence type="ECO:0000313" key="11">
    <source>
        <dbReference type="Proteomes" id="UP001071230"/>
    </source>
</evidence>
<comment type="subcellular location">
    <subcellularLocation>
        <location evidence="1">Cell membrane</location>
        <topology evidence="1">Lipid-anchor</topology>
    </subcellularLocation>
</comment>
<reference evidence="9" key="2">
    <citation type="submission" date="2020-01" db="EMBL/GenBank/DDBJ databases">
        <authorList>
            <person name="Hornung B."/>
        </authorList>
    </citation>
    <scope>NUCLEOTIDE SEQUENCE</scope>
    <source>
        <strain evidence="9">PacBioINE</strain>
    </source>
</reference>
<keyword evidence="3" id="KW-1003">Cell membrane</keyword>
<dbReference type="GO" id="GO:0005886">
    <property type="term" value="C:plasma membrane"/>
    <property type="evidence" value="ECO:0007669"/>
    <property type="project" value="UniProtKB-SubCell"/>
</dbReference>
<dbReference type="InterPro" id="IPR028082">
    <property type="entry name" value="Peripla_BP_I"/>
</dbReference>
<keyword evidence="5" id="KW-0472">Membrane</keyword>
<evidence type="ECO:0000256" key="1">
    <source>
        <dbReference type="ARBA" id="ARBA00004193"/>
    </source>
</evidence>
<evidence type="ECO:0000256" key="4">
    <source>
        <dbReference type="ARBA" id="ARBA00022729"/>
    </source>
</evidence>
<dbReference type="EMBL" id="LR746496">
    <property type="protein sequence ID" value="CAA7601487.1"/>
    <property type="molecule type" value="Genomic_DNA"/>
</dbReference>
<keyword evidence="11" id="KW-1185">Reference proteome</keyword>
<dbReference type="Proteomes" id="UP000836597">
    <property type="component" value="Chromosome"/>
</dbReference>
<proteinExistence type="inferred from homology"/>
<dbReference type="KEGG" id="aacx:DEACI_2154"/>
<dbReference type="PANTHER" id="PTHR34296">
    <property type="entry name" value="TRANSCRIPTIONAL ACTIVATOR PROTEIN MED"/>
    <property type="match status" value="1"/>
</dbReference>
<organism evidence="9">
    <name type="scientific">Acididesulfobacillus acetoxydans</name>
    <dbReference type="NCBI Taxonomy" id="1561005"/>
    <lineage>
        <taxon>Bacteria</taxon>
        <taxon>Bacillati</taxon>
        <taxon>Bacillota</taxon>
        <taxon>Clostridia</taxon>
        <taxon>Eubacteriales</taxon>
        <taxon>Peptococcaceae</taxon>
        <taxon>Acididesulfobacillus</taxon>
    </lineage>
</organism>
<dbReference type="Pfam" id="PF02608">
    <property type="entry name" value="Bmp"/>
    <property type="match status" value="1"/>
</dbReference>
<dbReference type="InterPro" id="IPR003760">
    <property type="entry name" value="PnrA-like"/>
</dbReference>
<dbReference type="CDD" id="cd06354">
    <property type="entry name" value="PBP1_PrnA-like"/>
    <property type="match status" value="1"/>
</dbReference>
<dbReference type="Gene3D" id="3.40.50.2300">
    <property type="match status" value="2"/>
</dbReference>
<feature type="domain" description="ABC transporter substrate-binding protein PnrA-like" evidence="8">
    <location>
        <begin position="42"/>
        <end position="343"/>
    </location>
</feature>
<accession>A0A8S0XX55</accession>
<evidence type="ECO:0000256" key="5">
    <source>
        <dbReference type="ARBA" id="ARBA00023136"/>
    </source>
</evidence>
<gene>
    <name evidence="10" type="ORF">DEACI_0588</name>
    <name evidence="9" type="ORF">DEACI_2154</name>
</gene>
<dbReference type="EMBL" id="CDGJ01000016">
    <property type="protein sequence ID" value="CEJ06142.1"/>
    <property type="molecule type" value="Genomic_DNA"/>
</dbReference>
<dbReference type="InterPro" id="IPR050957">
    <property type="entry name" value="BMP_lipoprotein"/>
</dbReference>
<evidence type="ECO:0000256" key="7">
    <source>
        <dbReference type="SAM" id="SignalP"/>
    </source>
</evidence>
<sequence>MKGKKALSLITSLAIVGVLLSGCGSGSTPGAPSGAAKATFKDGMVTDVGGINDQSFNEGAWNGLQKFGQKNPGVQVKYLESSQSSDYSPNLNQFASNNYNLVWAIGYLMADAVKASAKAYPKVNFAIVDDSITPTPSNLTCVLFRAQESSFLVGYIAALKTKTDKVGFIGGVPGTVIDEFEYGFRAGVAYGAKELGKNISVNVQYANSFSDASLGKAIAQHMYAQGADIIFAAAGNVGQGMIAEAKAENKLCEGVDMDQAKLAPNNVLTSALKNVNDAVELISQDVKEGKKVGGQTISYGLKDGGVGIPYTAQAIKMCGQDVIDKAKKVQQDIIDGKIVPPYNKATYNKYLTTLK</sequence>
<evidence type="ECO:0000256" key="6">
    <source>
        <dbReference type="ARBA" id="ARBA00023288"/>
    </source>
</evidence>
<evidence type="ECO:0000313" key="9">
    <source>
        <dbReference type="EMBL" id="CAA7601487.1"/>
    </source>
</evidence>